<dbReference type="Proteomes" id="UP000596092">
    <property type="component" value="Chromosome"/>
</dbReference>
<sequence>MRLTPVLLQLQADRVFFFAGVLAVVLQVRIVRMSVMGGGKPQSKRIAAVGPGVTVQALEQVQGGVVDTSTLIYLHRLEVLPIAACSFSLLLIPGVVSEYGGCPQGCRQIESVSTGTTDEQLCRTAQLLKQPVLSEDRRVLQQADALELPFYNTLMLVIALCIRNRLPFSAYPDIRHQLSTFARYSTAVIGVGDAVYELARHRVPHPG</sequence>
<evidence type="ECO:0000313" key="1">
    <source>
        <dbReference type="EMBL" id="QQG64504.1"/>
    </source>
</evidence>
<dbReference type="KEGG" id="dog:HP555_00850"/>
<dbReference type="RefSeq" id="WP_199263337.1">
    <property type="nucleotide sequence ID" value="NZ_CP054140.1"/>
</dbReference>
<protein>
    <submittedName>
        <fullName evidence="1">Uncharacterized protein</fullName>
    </submittedName>
</protein>
<dbReference type="EMBL" id="CP054140">
    <property type="protein sequence ID" value="QQG64504.1"/>
    <property type="molecule type" value="Genomic_DNA"/>
</dbReference>
<gene>
    <name evidence="1" type="ORF">HP555_00850</name>
</gene>
<proteinExistence type="predicted"/>
<organism evidence="1 2">
    <name type="scientific">Desulfobulbus oligotrophicus</name>
    <dbReference type="NCBI Taxonomy" id="1909699"/>
    <lineage>
        <taxon>Bacteria</taxon>
        <taxon>Pseudomonadati</taxon>
        <taxon>Thermodesulfobacteriota</taxon>
        <taxon>Desulfobulbia</taxon>
        <taxon>Desulfobulbales</taxon>
        <taxon>Desulfobulbaceae</taxon>
        <taxon>Desulfobulbus</taxon>
    </lineage>
</organism>
<dbReference type="AlphaFoldDB" id="A0A7T5VAX6"/>
<keyword evidence="2" id="KW-1185">Reference proteome</keyword>
<name>A0A7T5VAX6_9BACT</name>
<accession>A0A7T5VAX6</accession>
<reference evidence="1 2" key="1">
    <citation type="submission" date="2020-05" db="EMBL/GenBank/DDBJ databases">
        <title>Complete genome of Desulfobulbus oligotrophicus.</title>
        <authorList>
            <person name="Podar M."/>
        </authorList>
    </citation>
    <scope>NUCLEOTIDE SEQUENCE [LARGE SCALE GENOMIC DNA]</scope>
    <source>
        <strain evidence="1 2">Prop6</strain>
    </source>
</reference>
<evidence type="ECO:0000313" key="2">
    <source>
        <dbReference type="Proteomes" id="UP000596092"/>
    </source>
</evidence>